<organism evidence="2 3">
    <name type="scientific">Hypothenemus hampei</name>
    <name type="common">Coffee berry borer</name>
    <dbReference type="NCBI Taxonomy" id="57062"/>
    <lineage>
        <taxon>Eukaryota</taxon>
        <taxon>Metazoa</taxon>
        <taxon>Ecdysozoa</taxon>
        <taxon>Arthropoda</taxon>
        <taxon>Hexapoda</taxon>
        <taxon>Insecta</taxon>
        <taxon>Pterygota</taxon>
        <taxon>Neoptera</taxon>
        <taxon>Endopterygota</taxon>
        <taxon>Coleoptera</taxon>
        <taxon>Polyphaga</taxon>
        <taxon>Cucujiformia</taxon>
        <taxon>Curculionidae</taxon>
        <taxon>Scolytinae</taxon>
        <taxon>Hypothenemus</taxon>
    </lineage>
</organism>
<accession>A0ABD1F244</accession>
<feature type="region of interest" description="Disordered" evidence="1">
    <location>
        <begin position="569"/>
        <end position="592"/>
    </location>
</feature>
<dbReference type="EMBL" id="JBDJPC010000003">
    <property type="protein sequence ID" value="KAL1509311.1"/>
    <property type="molecule type" value="Genomic_DNA"/>
</dbReference>
<feature type="region of interest" description="Disordered" evidence="1">
    <location>
        <begin position="248"/>
        <end position="272"/>
    </location>
</feature>
<name>A0ABD1F244_HYPHA</name>
<feature type="compositionally biased region" description="Basic and acidic residues" evidence="1">
    <location>
        <begin position="255"/>
        <end position="266"/>
    </location>
</feature>
<sequence>MSSLQDILKDHLDLNEVERQCKPIFDGIESSMNALYEEARRVQKVFLAIKKTGRTHMIDKDFDKLGFCRFTEKIKEKHVKLVTSNEWDTNGSKNGLLTEKRSIKIEKEDMPAPAWIPPIKKPIKIKVERASTKRTRSTASFQNARDSDVIFQKPSVPVISLSDTEDSDLENREKNPNPITRVTRSKAQKIFKQQKDGNTEDVTNSSNARSTRTRTKNKNTESSEVESNINEAQLKASNATFEVRTTRTRTIKKHTTAEESKNDEKTQQTNPEVRITRTELTKETIDTEKDQVSNIPSSCPESVEESANSTTQTIYQDAQASPQPTISTTMPLNTTVTIQPKSQTALNANDVKAAQQPPISLNIFENSSNNELFTDDESLDEKGKTTSKNPITTTKVGKEIFSPYVKTTLQKKVEAFESLEKTKIISQNLGAKPKRLPGQSSAVKEKATLLQSLTPLGKSHPKACSTTKVSRLLSQNLQNLSSNNQSLLKSNLKDPVEKYKKQKEREQALKKKEALLQERTEKRRKLNEEKQLKAQQQRQALEEAEKQRLVEIQKQLDEKYMRQLELKKQEKLKQEQEKKRQEQKDRLRELQRKEENMPIYMTTKAPRLPTDDYYDSDDPDYDTHKITYPRWCEREQLRTMELLVLSAGQRLKNTVFLLHAQTPDLQQIFEHISPEKLKRTSSAVWKKPPRYTHMPDLDETRFSDDDNK</sequence>
<evidence type="ECO:0000313" key="2">
    <source>
        <dbReference type="EMBL" id="KAL1509311.1"/>
    </source>
</evidence>
<gene>
    <name evidence="2" type="ORF">ABEB36_004073</name>
</gene>
<comment type="caution">
    <text evidence="2">The sequence shown here is derived from an EMBL/GenBank/DDBJ whole genome shotgun (WGS) entry which is preliminary data.</text>
</comment>
<protein>
    <submittedName>
        <fullName evidence="2">Uncharacterized protein</fullName>
    </submittedName>
</protein>
<dbReference type="AlphaFoldDB" id="A0ABD1F244"/>
<feature type="region of interest" description="Disordered" evidence="1">
    <location>
        <begin position="484"/>
        <end position="508"/>
    </location>
</feature>
<feature type="compositionally biased region" description="Basic and acidic residues" evidence="1">
    <location>
        <begin position="693"/>
        <end position="708"/>
    </location>
</feature>
<dbReference type="Proteomes" id="UP001566132">
    <property type="component" value="Unassembled WGS sequence"/>
</dbReference>
<proteinExistence type="predicted"/>
<reference evidence="2 3" key="1">
    <citation type="submission" date="2024-05" db="EMBL/GenBank/DDBJ databases">
        <title>Genetic variation in Jamaican populations of the coffee berry borer (Hypothenemus hampei).</title>
        <authorList>
            <person name="Errbii M."/>
            <person name="Myrie A."/>
        </authorList>
    </citation>
    <scope>NUCLEOTIDE SEQUENCE [LARGE SCALE GENOMIC DNA]</scope>
    <source>
        <strain evidence="2">JA-Hopewell-2020-01-JO</strain>
        <tissue evidence="2">Whole body</tissue>
    </source>
</reference>
<evidence type="ECO:0000256" key="1">
    <source>
        <dbReference type="SAM" id="MobiDB-lite"/>
    </source>
</evidence>
<feature type="compositionally biased region" description="Basic and acidic residues" evidence="1">
    <location>
        <begin position="491"/>
        <end position="508"/>
    </location>
</feature>
<keyword evidence="3" id="KW-1185">Reference proteome</keyword>
<feature type="region of interest" description="Disordered" evidence="1">
    <location>
        <begin position="680"/>
        <end position="708"/>
    </location>
</feature>
<feature type="region of interest" description="Disordered" evidence="1">
    <location>
        <begin position="161"/>
        <end position="233"/>
    </location>
</feature>
<evidence type="ECO:0000313" key="3">
    <source>
        <dbReference type="Proteomes" id="UP001566132"/>
    </source>
</evidence>